<evidence type="ECO:0000313" key="2">
    <source>
        <dbReference type="Proteomes" id="UP001151760"/>
    </source>
</evidence>
<sequence>MDGRLFWRSGLSSMCHKNATFFSSNMSNTQLPLFQELACVADSRDIKDQLSVIFRREVFEDSQKMRDYYRLSNEITEAVRMRDEYMKELQRIPRSDAVGKSVEIMRRMQVDDTEAASRLMLMAAEMQIKVSEKNNFIARLRL</sequence>
<name>A0ABQ5FYN6_9ASTR</name>
<protein>
    <submittedName>
        <fullName evidence="1">Uncharacterized protein</fullName>
    </submittedName>
</protein>
<keyword evidence="2" id="KW-1185">Reference proteome</keyword>
<comment type="caution">
    <text evidence="1">The sequence shown here is derived from an EMBL/GenBank/DDBJ whole genome shotgun (WGS) entry which is preliminary data.</text>
</comment>
<reference evidence="1" key="1">
    <citation type="journal article" date="2022" name="Int. J. Mol. Sci.">
        <title>Draft Genome of Tanacetum Coccineum: Genomic Comparison of Closely Related Tanacetum-Family Plants.</title>
        <authorList>
            <person name="Yamashiro T."/>
            <person name="Shiraishi A."/>
            <person name="Nakayama K."/>
            <person name="Satake H."/>
        </authorList>
    </citation>
    <scope>NUCLEOTIDE SEQUENCE</scope>
</reference>
<gene>
    <name evidence="1" type="ORF">Tco_1019453</name>
</gene>
<accession>A0ABQ5FYN6</accession>
<dbReference type="Proteomes" id="UP001151760">
    <property type="component" value="Unassembled WGS sequence"/>
</dbReference>
<organism evidence="1 2">
    <name type="scientific">Tanacetum coccineum</name>
    <dbReference type="NCBI Taxonomy" id="301880"/>
    <lineage>
        <taxon>Eukaryota</taxon>
        <taxon>Viridiplantae</taxon>
        <taxon>Streptophyta</taxon>
        <taxon>Embryophyta</taxon>
        <taxon>Tracheophyta</taxon>
        <taxon>Spermatophyta</taxon>
        <taxon>Magnoliopsida</taxon>
        <taxon>eudicotyledons</taxon>
        <taxon>Gunneridae</taxon>
        <taxon>Pentapetalae</taxon>
        <taxon>asterids</taxon>
        <taxon>campanulids</taxon>
        <taxon>Asterales</taxon>
        <taxon>Asteraceae</taxon>
        <taxon>Asteroideae</taxon>
        <taxon>Anthemideae</taxon>
        <taxon>Anthemidinae</taxon>
        <taxon>Tanacetum</taxon>
    </lineage>
</organism>
<evidence type="ECO:0000313" key="1">
    <source>
        <dbReference type="EMBL" id="GJT67973.1"/>
    </source>
</evidence>
<dbReference type="EMBL" id="BQNB010017856">
    <property type="protein sequence ID" value="GJT67973.1"/>
    <property type="molecule type" value="Genomic_DNA"/>
</dbReference>
<proteinExistence type="predicted"/>
<reference evidence="1" key="2">
    <citation type="submission" date="2022-01" db="EMBL/GenBank/DDBJ databases">
        <authorList>
            <person name="Yamashiro T."/>
            <person name="Shiraishi A."/>
            <person name="Satake H."/>
            <person name="Nakayama K."/>
        </authorList>
    </citation>
    <scope>NUCLEOTIDE SEQUENCE</scope>
</reference>